<organism evidence="3 4">
    <name type="scientific">Penaeus vannamei</name>
    <name type="common">Whiteleg shrimp</name>
    <name type="synonym">Litopenaeus vannamei</name>
    <dbReference type="NCBI Taxonomy" id="6689"/>
    <lineage>
        <taxon>Eukaryota</taxon>
        <taxon>Metazoa</taxon>
        <taxon>Ecdysozoa</taxon>
        <taxon>Arthropoda</taxon>
        <taxon>Crustacea</taxon>
        <taxon>Multicrustacea</taxon>
        <taxon>Malacostraca</taxon>
        <taxon>Eumalacostraca</taxon>
        <taxon>Eucarida</taxon>
        <taxon>Decapoda</taxon>
        <taxon>Dendrobranchiata</taxon>
        <taxon>Penaeoidea</taxon>
        <taxon>Penaeidae</taxon>
        <taxon>Penaeus</taxon>
    </lineage>
</organism>
<gene>
    <name evidence="3" type="ORF">C7M84_022152</name>
</gene>
<reference evidence="3 4" key="1">
    <citation type="submission" date="2018-04" db="EMBL/GenBank/DDBJ databases">
        <authorList>
            <person name="Zhang X."/>
            <person name="Yuan J."/>
            <person name="Li F."/>
            <person name="Xiang J."/>
        </authorList>
    </citation>
    <scope>NUCLEOTIDE SEQUENCE [LARGE SCALE GENOMIC DNA]</scope>
    <source>
        <tissue evidence="3">Muscle</tissue>
    </source>
</reference>
<sequence length="442" mass="50010">MSSHFSTLSHNSPYSTLSLSLSLFHHSNLNYHGSPPLQPPRSAAPRSSKDYILSNPKSGGEVVLDSQQDSRRGAYPLDTHRHNAQNTKTTPINLIPSSHVDTRGPDLQRSQSSNPPILFFLLLSARIGRPRNSIADTAQCLRGGCLQCVLAMRACNACLPCRERWACGVWNIIFFCCFCLRFFCRCCSDTRSFPRVRSFVDVADASALLTKSINGLLAPLTLYSYVFWFPLTHHSLTFFWIPHTLCPYVFWHCFALPHSLRSLAPLPLYSLRLPPHSLLLAANLSSESTEVCFPSSILSEYSITLCIPYVFWLSFHYPYMLPTSFWLPIEPFITLRLLPILCLFSERLSSGITRGSSSFLLNAYLGFHYPSIPYVFWPLLTLYSLRLLPIHLLFSEPFRANQRGSLPPPQSYRLPLPFFIPYGLWLPLPPSIPCVFLASITL</sequence>
<dbReference type="EMBL" id="QCYY01000516">
    <property type="protein sequence ID" value="ROT84640.1"/>
    <property type="molecule type" value="Genomic_DNA"/>
</dbReference>
<feature type="compositionally biased region" description="Polar residues" evidence="1">
    <location>
        <begin position="84"/>
        <end position="96"/>
    </location>
</feature>
<reference evidence="3 4" key="2">
    <citation type="submission" date="2019-01" db="EMBL/GenBank/DDBJ databases">
        <title>The decoding of complex shrimp genome reveals the adaptation for benthos swimmer, frequently molting mechanism and breeding impact on genome.</title>
        <authorList>
            <person name="Sun Y."/>
            <person name="Gao Y."/>
            <person name="Yu Y."/>
        </authorList>
    </citation>
    <scope>NUCLEOTIDE SEQUENCE [LARGE SCALE GENOMIC DNA]</scope>
    <source>
        <tissue evidence="3">Muscle</tissue>
    </source>
</reference>
<protein>
    <submittedName>
        <fullName evidence="3">Uncharacterized protein</fullName>
    </submittedName>
</protein>
<keyword evidence="2" id="KW-0472">Membrane</keyword>
<evidence type="ECO:0000256" key="1">
    <source>
        <dbReference type="SAM" id="MobiDB-lite"/>
    </source>
</evidence>
<evidence type="ECO:0000313" key="4">
    <source>
        <dbReference type="Proteomes" id="UP000283509"/>
    </source>
</evidence>
<dbReference type="Proteomes" id="UP000283509">
    <property type="component" value="Unassembled WGS sequence"/>
</dbReference>
<evidence type="ECO:0000313" key="3">
    <source>
        <dbReference type="EMBL" id="ROT84640.1"/>
    </source>
</evidence>
<proteinExistence type="predicted"/>
<name>A0A3R7NE03_PENVA</name>
<accession>A0A3R7NE03</accession>
<feature type="transmembrane region" description="Helical" evidence="2">
    <location>
        <begin position="351"/>
        <end position="369"/>
    </location>
</feature>
<feature type="region of interest" description="Disordered" evidence="1">
    <location>
        <begin position="32"/>
        <end position="110"/>
    </location>
</feature>
<keyword evidence="2" id="KW-1133">Transmembrane helix</keyword>
<evidence type="ECO:0000256" key="2">
    <source>
        <dbReference type="SAM" id="Phobius"/>
    </source>
</evidence>
<feature type="transmembrane region" description="Helical" evidence="2">
    <location>
        <begin position="325"/>
        <end position="344"/>
    </location>
</feature>
<comment type="caution">
    <text evidence="3">The sequence shown here is derived from an EMBL/GenBank/DDBJ whole genome shotgun (WGS) entry which is preliminary data.</text>
</comment>
<keyword evidence="2" id="KW-0812">Transmembrane</keyword>
<dbReference type="AlphaFoldDB" id="A0A3R7NE03"/>
<keyword evidence="4" id="KW-1185">Reference proteome</keyword>